<protein>
    <submittedName>
        <fullName evidence="1">Uncharacterized protein</fullName>
    </submittedName>
</protein>
<reference evidence="2" key="1">
    <citation type="journal article" date="2023" name="Mol. Phylogenet. Evol.">
        <title>Genome-scale phylogeny and comparative genomics of the fungal order Sordariales.</title>
        <authorList>
            <person name="Hensen N."/>
            <person name="Bonometti L."/>
            <person name="Westerberg I."/>
            <person name="Brannstrom I.O."/>
            <person name="Guillou S."/>
            <person name="Cros-Aarteil S."/>
            <person name="Calhoun S."/>
            <person name="Haridas S."/>
            <person name="Kuo A."/>
            <person name="Mondo S."/>
            <person name="Pangilinan J."/>
            <person name="Riley R."/>
            <person name="LaButti K."/>
            <person name="Andreopoulos B."/>
            <person name="Lipzen A."/>
            <person name="Chen C."/>
            <person name="Yan M."/>
            <person name="Daum C."/>
            <person name="Ng V."/>
            <person name="Clum A."/>
            <person name="Steindorff A."/>
            <person name="Ohm R.A."/>
            <person name="Martin F."/>
            <person name="Silar P."/>
            <person name="Natvig D.O."/>
            <person name="Lalanne C."/>
            <person name="Gautier V."/>
            <person name="Ament-Velasquez S.L."/>
            <person name="Kruys A."/>
            <person name="Hutchinson M.I."/>
            <person name="Powell A.J."/>
            <person name="Barry K."/>
            <person name="Miller A.N."/>
            <person name="Grigoriev I.V."/>
            <person name="Debuchy R."/>
            <person name="Gladieux P."/>
            <person name="Hiltunen Thoren M."/>
            <person name="Johannesson H."/>
        </authorList>
    </citation>
    <scope>NUCLEOTIDE SEQUENCE [LARGE SCALE GENOMIC DNA]</scope>
    <source>
        <strain evidence="2">CBS 284.82</strain>
    </source>
</reference>
<accession>A0AAN6P7K2</accession>
<gene>
    <name evidence="1" type="ORF">C8A01DRAFT_40342</name>
</gene>
<evidence type="ECO:0000313" key="1">
    <source>
        <dbReference type="EMBL" id="KAK4033213.1"/>
    </source>
</evidence>
<evidence type="ECO:0000313" key="2">
    <source>
        <dbReference type="Proteomes" id="UP001303115"/>
    </source>
</evidence>
<name>A0AAN6P7K2_9PEZI</name>
<keyword evidence="2" id="KW-1185">Reference proteome</keyword>
<organism evidence="1 2">
    <name type="scientific">Parachaetomium inaequale</name>
    <dbReference type="NCBI Taxonomy" id="2588326"/>
    <lineage>
        <taxon>Eukaryota</taxon>
        <taxon>Fungi</taxon>
        <taxon>Dikarya</taxon>
        <taxon>Ascomycota</taxon>
        <taxon>Pezizomycotina</taxon>
        <taxon>Sordariomycetes</taxon>
        <taxon>Sordariomycetidae</taxon>
        <taxon>Sordariales</taxon>
        <taxon>Chaetomiaceae</taxon>
        <taxon>Parachaetomium</taxon>
    </lineage>
</organism>
<proteinExistence type="predicted"/>
<dbReference type="Proteomes" id="UP001303115">
    <property type="component" value="Unassembled WGS sequence"/>
</dbReference>
<comment type="caution">
    <text evidence="1">The sequence shown here is derived from an EMBL/GenBank/DDBJ whole genome shotgun (WGS) entry which is preliminary data.</text>
</comment>
<sequence>MVLHNYFYRRWFRPYQNEIEAYRFFCKFITLYDLPEDALEGSLSESTVSTFVAMHKDICAEAETRRGIYTERLAAGDPEMAEKQRQDYPYGLNPKFYLVQPLFRALLVIVDLKDYDTEDSATVGRLPVSLVRTGIEDGLSSPITFKSIAAKIDGYAGETQAVVETDLETAVDFILGLEEREHAVFGSQPDTTTAVGLHRWENIEQEWREEWGESLVGPSSQWVDPAQFPV</sequence>
<dbReference type="EMBL" id="MU854545">
    <property type="protein sequence ID" value="KAK4033213.1"/>
    <property type="molecule type" value="Genomic_DNA"/>
</dbReference>
<dbReference type="AlphaFoldDB" id="A0AAN6P7K2"/>